<dbReference type="RefSeq" id="WP_274039351.1">
    <property type="nucleotide sequence ID" value="NZ_JANCPR020000008.1"/>
</dbReference>
<dbReference type="InterPro" id="IPR000182">
    <property type="entry name" value="GNAT_dom"/>
</dbReference>
<dbReference type="PANTHER" id="PTHR43877">
    <property type="entry name" value="AMINOALKYLPHOSPHONATE N-ACETYLTRANSFERASE-RELATED-RELATED"/>
    <property type="match status" value="1"/>
</dbReference>
<dbReference type="CDD" id="cd04301">
    <property type="entry name" value="NAT_SF"/>
    <property type="match status" value="1"/>
</dbReference>
<keyword evidence="6" id="KW-1185">Reference proteome</keyword>
<name>A0ABT6ZTA7_9ACTN</name>
<keyword evidence="2" id="KW-0012">Acyltransferase</keyword>
<sequence length="191" mass="20578">MGMSVTISAANEHDAEQILKLQYLCFQSEAELYGDYRIDPLVQTLDDFRAQLTRGCVVVARLGEEIVGSVRGSVDEDGTAAIGRLCVHPRLQGHGLGGRLLTAVEARLATEFGAKRYRLVTGNRSEGNLRLYRRSGYAPVGTERDRQVTLVAMAKDVGAYATSVAMPSAEREPAAVSAAAPSSVPEPQRSK</sequence>
<reference evidence="5 6" key="1">
    <citation type="submission" date="2023-05" db="EMBL/GenBank/DDBJ databases">
        <title>Streptantibioticus silvisoli sp. nov., acidotolerant actinomycetes 1 from pine litter.</title>
        <authorList>
            <person name="Swiecimska M."/>
            <person name="Golinska P."/>
            <person name="Sangal V."/>
            <person name="Wachnowicz B."/>
            <person name="Goodfellow M."/>
        </authorList>
    </citation>
    <scope>NUCLEOTIDE SEQUENCE [LARGE SCALE GENOMIC DNA]</scope>
    <source>
        <strain evidence="5 6">DSM 42109</strain>
    </source>
</reference>
<evidence type="ECO:0000256" key="1">
    <source>
        <dbReference type="ARBA" id="ARBA00022679"/>
    </source>
</evidence>
<dbReference type="Gene3D" id="3.40.630.30">
    <property type="match status" value="1"/>
</dbReference>
<dbReference type="PROSITE" id="PS51186">
    <property type="entry name" value="GNAT"/>
    <property type="match status" value="1"/>
</dbReference>
<feature type="region of interest" description="Disordered" evidence="3">
    <location>
        <begin position="169"/>
        <end position="191"/>
    </location>
</feature>
<evidence type="ECO:0000313" key="5">
    <source>
        <dbReference type="EMBL" id="MDJ1132303.1"/>
    </source>
</evidence>
<evidence type="ECO:0000256" key="2">
    <source>
        <dbReference type="ARBA" id="ARBA00023315"/>
    </source>
</evidence>
<evidence type="ECO:0000256" key="3">
    <source>
        <dbReference type="SAM" id="MobiDB-lite"/>
    </source>
</evidence>
<accession>A0ABT6ZTA7</accession>
<dbReference type="SUPFAM" id="SSF55729">
    <property type="entry name" value="Acyl-CoA N-acyltransferases (Nat)"/>
    <property type="match status" value="1"/>
</dbReference>
<gene>
    <name evidence="5" type="ORF">NMN56_010130</name>
</gene>
<feature type="compositionally biased region" description="Low complexity" evidence="3">
    <location>
        <begin position="174"/>
        <end position="191"/>
    </location>
</feature>
<dbReference type="Proteomes" id="UP001214441">
    <property type="component" value="Unassembled WGS sequence"/>
</dbReference>
<dbReference type="PANTHER" id="PTHR43877:SF2">
    <property type="entry name" value="AMINOALKYLPHOSPHONATE N-ACETYLTRANSFERASE-RELATED"/>
    <property type="match status" value="1"/>
</dbReference>
<dbReference type="EMBL" id="JANCPR020000008">
    <property type="protein sequence ID" value="MDJ1132303.1"/>
    <property type="molecule type" value="Genomic_DNA"/>
</dbReference>
<dbReference type="InterPro" id="IPR050832">
    <property type="entry name" value="Bact_Acetyltransf"/>
</dbReference>
<evidence type="ECO:0000313" key="6">
    <source>
        <dbReference type="Proteomes" id="UP001214441"/>
    </source>
</evidence>
<dbReference type="InterPro" id="IPR016181">
    <property type="entry name" value="Acyl_CoA_acyltransferase"/>
</dbReference>
<protein>
    <submittedName>
        <fullName evidence="5">GNAT family N-acetyltransferase</fullName>
    </submittedName>
</protein>
<evidence type="ECO:0000259" key="4">
    <source>
        <dbReference type="PROSITE" id="PS51186"/>
    </source>
</evidence>
<dbReference type="Pfam" id="PF00583">
    <property type="entry name" value="Acetyltransf_1"/>
    <property type="match status" value="1"/>
</dbReference>
<proteinExistence type="predicted"/>
<organism evidence="5 6">
    <name type="scientific">Streptomyces iconiensis</name>
    <dbReference type="NCBI Taxonomy" id="1384038"/>
    <lineage>
        <taxon>Bacteria</taxon>
        <taxon>Bacillati</taxon>
        <taxon>Actinomycetota</taxon>
        <taxon>Actinomycetes</taxon>
        <taxon>Kitasatosporales</taxon>
        <taxon>Streptomycetaceae</taxon>
        <taxon>Streptomyces</taxon>
    </lineage>
</organism>
<keyword evidence="1" id="KW-0808">Transferase</keyword>
<feature type="domain" description="N-acetyltransferase" evidence="4">
    <location>
        <begin position="5"/>
        <end position="158"/>
    </location>
</feature>
<comment type="caution">
    <text evidence="5">The sequence shown here is derived from an EMBL/GenBank/DDBJ whole genome shotgun (WGS) entry which is preliminary data.</text>
</comment>